<evidence type="ECO:0000256" key="13">
    <source>
        <dbReference type="SAM" id="SignalP"/>
    </source>
</evidence>
<keyword evidence="17" id="KW-1185">Reference proteome</keyword>
<dbReference type="InterPro" id="IPR024079">
    <property type="entry name" value="MetalloPept_cat_dom_sf"/>
</dbReference>
<dbReference type="PANTHER" id="PTHR11733">
    <property type="entry name" value="ZINC METALLOPROTEASE FAMILY M13 NEPRILYSIN-RELATED"/>
    <property type="match status" value="1"/>
</dbReference>
<comment type="caution">
    <text evidence="16">The sequence shown here is derived from an EMBL/GenBank/DDBJ whole genome shotgun (WGS) entry which is preliminary data.</text>
</comment>
<dbReference type="InterPro" id="IPR000718">
    <property type="entry name" value="Peptidase_M13"/>
</dbReference>
<proteinExistence type="inferred from homology"/>
<keyword evidence="8" id="KW-0812">Transmembrane</keyword>
<evidence type="ECO:0000256" key="11">
    <source>
        <dbReference type="ARBA" id="ARBA00023180"/>
    </source>
</evidence>
<reference evidence="16" key="2">
    <citation type="submission" date="2023-05" db="EMBL/GenBank/DDBJ databases">
        <authorList>
            <person name="Fouks B."/>
        </authorList>
    </citation>
    <scope>NUCLEOTIDE SEQUENCE</scope>
    <source>
        <strain evidence="16">Stay&amp;Tobe</strain>
        <tissue evidence="16">Testes</tissue>
    </source>
</reference>
<organism evidence="16 17">
    <name type="scientific">Diploptera punctata</name>
    <name type="common">Pacific beetle cockroach</name>
    <dbReference type="NCBI Taxonomy" id="6984"/>
    <lineage>
        <taxon>Eukaryota</taxon>
        <taxon>Metazoa</taxon>
        <taxon>Ecdysozoa</taxon>
        <taxon>Arthropoda</taxon>
        <taxon>Hexapoda</taxon>
        <taxon>Insecta</taxon>
        <taxon>Pterygota</taxon>
        <taxon>Neoptera</taxon>
        <taxon>Polyneoptera</taxon>
        <taxon>Dictyoptera</taxon>
        <taxon>Blattodea</taxon>
        <taxon>Blaberoidea</taxon>
        <taxon>Blaberidae</taxon>
        <taxon>Diplopterinae</taxon>
        <taxon>Diploptera</taxon>
    </lineage>
</organism>
<dbReference type="GO" id="GO:0004222">
    <property type="term" value="F:metalloendopeptidase activity"/>
    <property type="evidence" value="ECO:0007669"/>
    <property type="project" value="InterPro"/>
</dbReference>
<dbReference type="Gene3D" id="3.40.390.10">
    <property type="entry name" value="Collagenase (Catalytic Domain)"/>
    <property type="match status" value="1"/>
</dbReference>
<keyword evidence="5" id="KW-0479">Metal-binding</keyword>
<evidence type="ECO:0000256" key="8">
    <source>
        <dbReference type="ARBA" id="ARBA00022968"/>
    </source>
</evidence>
<dbReference type="InterPro" id="IPR008753">
    <property type="entry name" value="Peptidase_M13_N"/>
</dbReference>
<evidence type="ECO:0000256" key="4">
    <source>
        <dbReference type="ARBA" id="ARBA00022670"/>
    </source>
</evidence>
<evidence type="ECO:0000313" key="16">
    <source>
        <dbReference type="EMBL" id="KAJ9587215.1"/>
    </source>
</evidence>
<keyword evidence="6" id="KW-0378">Hydrolase</keyword>
<dbReference type="SUPFAM" id="SSF55486">
    <property type="entry name" value="Metalloproteases ('zincins'), catalytic domain"/>
    <property type="match status" value="1"/>
</dbReference>
<keyword evidence="8" id="KW-0735">Signal-anchor</keyword>
<dbReference type="InterPro" id="IPR018497">
    <property type="entry name" value="Peptidase_M13_C"/>
</dbReference>
<evidence type="ECO:0000259" key="14">
    <source>
        <dbReference type="Pfam" id="PF01431"/>
    </source>
</evidence>
<evidence type="ECO:0000256" key="12">
    <source>
        <dbReference type="SAM" id="MobiDB-lite"/>
    </source>
</evidence>
<dbReference type="Proteomes" id="UP001233999">
    <property type="component" value="Unassembled WGS sequence"/>
</dbReference>
<comment type="similarity">
    <text evidence="3">Belongs to the peptidase M13 family.</text>
</comment>
<dbReference type="GO" id="GO:0016485">
    <property type="term" value="P:protein processing"/>
    <property type="evidence" value="ECO:0007669"/>
    <property type="project" value="TreeGrafter"/>
</dbReference>
<dbReference type="Gene3D" id="1.10.1380.10">
    <property type="entry name" value="Neutral endopeptidase , domain2"/>
    <property type="match status" value="1"/>
</dbReference>
<feature type="domain" description="Peptidase M13 N-terminal" evidence="15">
    <location>
        <begin position="172"/>
        <end position="562"/>
    </location>
</feature>
<evidence type="ECO:0000256" key="5">
    <source>
        <dbReference type="ARBA" id="ARBA00022723"/>
    </source>
</evidence>
<evidence type="ECO:0000256" key="2">
    <source>
        <dbReference type="ARBA" id="ARBA00004401"/>
    </source>
</evidence>
<keyword evidence="10" id="KW-1015">Disulfide bond</keyword>
<evidence type="ECO:0000259" key="15">
    <source>
        <dbReference type="Pfam" id="PF05649"/>
    </source>
</evidence>
<sequence>MFLILLIFPISALRETAYTTPPCIRANPFLYDSEKIEYEDRDLMKDVRTKFVPPRTHCLRVASFHKPDRIKKSTQDSYDSMLHRRVDKQSSADQNSEYEQIYKDMDEKDQCGEDSDDDWCKTREKPSPAEDDYFVGEISDSSTFWKDQSDTNTMRIAQANLMKNYMDTSVDPCQDFYQFACGNWGRKHPIPMDKAAYDMFEILRENLDLFLKELLEEPSGIGNMNMEILNEHNDAVVKAKHFYQSYILERRGVEPLIKLLDELGGWPMLQDDWNPSQFDFTLLIAQLRLYNNDILISEWVGPDIKNSNEYIIQIDQTTLGLPTREYFLQPSNVKYLEAYKDYIIRVCTLIGVPVYRAILHVEEMVYFETRLAEITSRSDDRGNISTMYQKMTVGQLRQLVPQLDWYRYLSLVLARPVFYSEPVVVYATEYIQDLIYLLSDTPSRTIVNYLLWRFIRNRVNNLDDRFQDAKQRFNYILFGSERAPPRWKNCVVQVNNHMGMALGAMFVRKHFDENSKSDTLHMTQEIMQSFRELLSRTNWIDFQTKQLAAEKLDAMTLRIGYPDFILDPAMLNDRYKDLAIHPDKYFENILNILKHLTRQEQDHLGTPVNKSSWNTAPAVVNAYYSRNKNQIMFPAGILQPPFYHHHFPRCLNYGGIGVVIGHEITHGFDDKGRLFDKDGNLHRWWCDEAVEGFHRRAQCLIDQYSNYTVEEVAMQIDGINTQGENIADNGGIKQAYKARKSKKSKTIMVNYLPGINLNGYQLFFLNFAQIWCGTMRPEATRNKLKTAVHSPGKF</sequence>
<keyword evidence="7" id="KW-0862">Zinc</keyword>
<keyword evidence="4" id="KW-0645">Protease</keyword>
<evidence type="ECO:0000313" key="17">
    <source>
        <dbReference type="Proteomes" id="UP001233999"/>
    </source>
</evidence>
<dbReference type="PRINTS" id="PR00786">
    <property type="entry name" value="NEPRILYSIN"/>
</dbReference>
<comment type="cofactor">
    <cofactor evidence="1">
        <name>Zn(2+)</name>
        <dbReference type="ChEBI" id="CHEBI:29105"/>
    </cofactor>
</comment>
<accession>A0AAD8EE72</accession>
<gene>
    <name evidence="16" type="ORF">L9F63_019264</name>
</gene>
<feature type="chain" id="PRO_5042156459" evidence="13">
    <location>
        <begin position="20"/>
        <end position="794"/>
    </location>
</feature>
<feature type="non-terminal residue" evidence="16">
    <location>
        <position position="1"/>
    </location>
</feature>
<comment type="subcellular location">
    <subcellularLocation>
        <location evidence="2">Cell membrane</location>
        <topology evidence="2">Single-pass type II membrane protein</topology>
    </subcellularLocation>
</comment>
<evidence type="ECO:0000256" key="7">
    <source>
        <dbReference type="ARBA" id="ARBA00022833"/>
    </source>
</evidence>
<dbReference type="EMBL" id="JASPKZ010006467">
    <property type="protein sequence ID" value="KAJ9587215.1"/>
    <property type="molecule type" value="Genomic_DNA"/>
</dbReference>
<evidence type="ECO:0000256" key="1">
    <source>
        <dbReference type="ARBA" id="ARBA00001947"/>
    </source>
</evidence>
<reference evidence="16" key="1">
    <citation type="journal article" date="2023" name="IScience">
        <title>Live-bearing cockroach genome reveals convergent evolutionary mechanisms linked to viviparity in insects and beyond.</title>
        <authorList>
            <person name="Fouks B."/>
            <person name="Harrison M.C."/>
            <person name="Mikhailova A.A."/>
            <person name="Marchal E."/>
            <person name="English S."/>
            <person name="Carruthers M."/>
            <person name="Jennings E.C."/>
            <person name="Chiamaka E.L."/>
            <person name="Frigard R.A."/>
            <person name="Pippel M."/>
            <person name="Attardo G.M."/>
            <person name="Benoit J.B."/>
            <person name="Bornberg-Bauer E."/>
            <person name="Tobe S.S."/>
        </authorList>
    </citation>
    <scope>NUCLEOTIDE SEQUENCE</scope>
    <source>
        <strain evidence="16">Stay&amp;Tobe</strain>
    </source>
</reference>
<dbReference type="GO" id="GO:0046872">
    <property type="term" value="F:metal ion binding"/>
    <property type="evidence" value="ECO:0007669"/>
    <property type="project" value="UniProtKB-KW"/>
</dbReference>
<dbReference type="AlphaFoldDB" id="A0AAD8EE72"/>
<protein>
    <submittedName>
        <fullName evidence="16">Uncharacterized protein</fullName>
    </submittedName>
</protein>
<feature type="signal peptide" evidence="13">
    <location>
        <begin position="1"/>
        <end position="19"/>
    </location>
</feature>
<dbReference type="GO" id="GO:0005886">
    <property type="term" value="C:plasma membrane"/>
    <property type="evidence" value="ECO:0007669"/>
    <property type="project" value="UniProtKB-SubCell"/>
</dbReference>
<dbReference type="Pfam" id="PF05649">
    <property type="entry name" value="Peptidase_M13_N"/>
    <property type="match status" value="1"/>
</dbReference>
<feature type="domain" description="Peptidase M13 C-terminal" evidence="14">
    <location>
        <begin position="621"/>
        <end position="794"/>
    </location>
</feature>
<dbReference type="PANTHER" id="PTHR11733:SF238">
    <property type="entry name" value="FI07649P-RELATED"/>
    <property type="match status" value="1"/>
</dbReference>
<evidence type="ECO:0000256" key="3">
    <source>
        <dbReference type="ARBA" id="ARBA00007357"/>
    </source>
</evidence>
<feature type="region of interest" description="Disordered" evidence="12">
    <location>
        <begin position="103"/>
        <end position="125"/>
    </location>
</feature>
<keyword evidence="9" id="KW-0482">Metalloprotease</keyword>
<keyword evidence="13" id="KW-0732">Signal</keyword>
<dbReference type="InterPro" id="IPR042089">
    <property type="entry name" value="Peptidase_M13_dom_2"/>
</dbReference>
<dbReference type="CDD" id="cd08662">
    <property type="entry name" value="M13"/>
    <property type="match status" value="1"/>
</dbReference>
<dbReference type="FunFam" id="3.40.390.10:FF:000076">
    <property type="entry name" value="membrane metallo-endopeptidase-like 1"/>
    <property type="match status" value="1"/>
</dbReference>
<evidence type="ECO:0000256" key="6">
    <source>
        <dbReference type="ARBA" id="ARBA00022801"/>
    </source>
</evidence>
<evidence type="ECO:0000256" key="10">
    <source>
        <dbReference type="ARBA" id="ARBA00023157"/>
    </source>
</evidence>
<evidence type="ECO:0000256" key="9">
    <source>
        <dbReference type="ARBA" id="ARBA00023049"/>
    </source>
</evidence>
<dbReference type="PROSITE" id="PS51885">
    <property type="entry name" value="NEPRILYSIN"/>
    <property type="match status" value="1"/>
</dbReference>
<name>A0AAD8EE72_DIPPU</name>
<dbReference type="Pfam" id="PF01431">
    <property type="entry name" value="Peptidase_M13"/>
    <property type="match status" value="1"/>
</dbReference>
<keyword evidence="11" id="KW-0325">Glycoprotein</keyword>